<evidence type="ECO:0000313" key="3">
    <source>
        <dbReference type="Proteomes" id="UP000321805"/>
    </source>
</evidence>
<proteinExistence type="predicted"/>
<dbReference type="RefSeq" id="WP_146920932.1">
    <property type="nucleotide sequence ID" value="NZ_CP042430.1"/>
</dbReference>
<evidence type="ECO:0000313" key="2">
    <source>
        <dbReference type="EMBL" id="QEC48891.1"/>
    </source>
</evidence>
<dbReference type="OrthoDB" id="3767959at2"/>
<keyword evidence="3" id="KW-1185">Reference proteome</keyword>
<feature type="region of interest" description="Disordered" evidence="1">
    <location>
        <begin position="63"/>
        <end position="90"/>
    </location>
</feature>
<evidence type="ECO:0000256" key="1">
    <source>
        <dbReference type="SAM" id="MobiDB-lite"/>
    </source>
</evidence>
<dbReference type="Proteomes" id="UP000321805">
    <property type="component" value="Chromosome"/>
</dbReference>
<feature type="compositionally biased region" description="Low complexity" evidence="1">
    <location>
        <begin position="65"/>
        <end position="90"/>
    </location>
</feature>
<dbReference type="Gene3D" id="1.10.357.10">
    <property type="entry name" value="Tetracycline Repressor, domain 2"/>
    <property type="match status" value="1"/>
</dbReference>
<dbReference type="EMBL" id="CP042430">
    <property type="protein sequence ID" value="QEC48891.1"/>
    <property type="molecule type" value="Genomic_DNA"/>
</dbReference>
<organism evidence="2 3">
    <name type="scientific">Baekduia soli</name>
    <dbReference type="NCBI Taxonomy" id="496014"/>
    <lineage>
        <taxon>Bacteria</taxon>
        <taxon>Bacillati</taxon>
        <taxon>Actinomycetota</taxon>
        <taxon>Thermoleophilia</taxon>
        <taxon>Solirubrobacterales</taxon>
        <taxon>Baekduiaceae</taxon>
        <taxon>Baekduia</taxon>
    </lineage>
</organism>
<reference evidence="2 3" key="1">
    <citation type="journal article" date="2018" name="J. Microbiol.">
        <title>Baekduia soli gen. nov., sp. nov., a novel bacterium isolated from the soil of Baekdu Mountain and proposal of a novel family name, Baekduiaceae fam. nov.</title>
        <authorList>
            <person name="An D.S."/>
            <person name="Siddiqi M.Z."/>
            <person name="Kim K.H."/>
            <person name="Yu H.S."/>
            <person name="Im W.T."/>
        </authorList>
    </citation>
    <scope>NUCLEOTIDE SEQUENCE [LARGE SCALE GENOMIC DNA]</scope>
    <source>
        <strain evidence="2 3">BR7-21</strain>
    </source>
</reference>
<name>A0A5B8U7H4_9ACTN</name>
<dbReference type="AlphaFoldDB" id="A0A5B8U7H4"/>
<protein>
    <submittedName>
        <fullName evidence="2">Uncharacterized protein</fullName>
    </submittedName>
</protein>
<dbReference type="KEGG" id="bsol:FSW04_15790"/>
<gene>
    <name evidence="2" type="ORF">FSW04_15790</name>
</gene>
<sequence>MASQRELHETLLTEHAGALPARIAANAHAGTTGEARLRGGIDAFFAWVQERPEGWRELLRDAADPDAAGPGWSTAAGPEPAGAQAALRAA</sequence>
<accession>A0A5B8U7H4</accession>